<protein>
    <submittedName>
        <fullName evidence="3">PDZ domain-containing protein</fullName>
    </submittedName>
</protein>
<dbReference type="SMART" id="SM00228">
    <property type="entry name" value="PDZ"/>
    <property type="match status" value="1"/>
</dbReference>
<dbReference type="SUPFAM" id="SSF50156">
    <property type="entry name" value="PDZ domain-like"/>
    <property type="match status" value="1"/>
</dbReference>
<evidence type="ECO:0000313" key="3">
    <source>
        <dbReference type="EMBL" id="MDC8012379.1"/>
    </source>
</evidence>
<name>A0A9X3YIY3_9GAMM</name>
<feature type="region of interest" description="Disordered" evidence="1">
    <location>
        <begin position="28"/>
        <end position="75"/>
    </location>
</feature>
<dbReference type="Proteomes" id="UP001139971">
    <property type="component" value="Unassembled WGS sequence"/>
</dbReference>
<keyword evidence="4" id="KW-1185">Reference proteome</keyword>
<dbReference type="Pfam" id="PF13180">
    <property type="entry name" value="PDZ_2"/>
    <property type="match status" value="1"/>
</dbReference>
<dbReference type="AlphaFoldDB" id="A0A9X3YIY3"/>
<dbReference type="EMBL" id="JAOVZO020000008">
    <property type="protein sequence ID" value="MDC8012379.1"/>
    <property type="molecule type" value="Genomic_DNA"/>
</dbReference>
<gene>
    <name evidence="3" type="ORF">OD750_007445</name>
</gene>
<accession>A0A9X3YIY3</accession>
<dbReference type="InterPro" id="IPR036034">
    <property type="entry name" value="PDZ_sf"/>
</dbReference>
<organism evidence="3 4">
    <name type="scientific">Tahibacter soli</name>
    <dbReference type="NCBI Taxonomy" id="2983605"/>
    <lineage>
        <taxon>Bacteria</taxon>
        <taxon>Pseudomonadati</taxon>
        <taxon>Pseudomonadota</taxon>
        <taxon>Gammaproteobacteria</taxon>
        <taxon>Lysobacterales</taxon>
        <taxon>Rhodanobacteraceae</taxon>
        <taxon>Tahibacter</taxon>
    </lineage>
</organism>
<dbReference type="Gene3D" id="2.30.42.10">
    <property type="match status" value="1"/>
</dbReference>
<feature type="domain" description="PDZ" evidence="2">
    <location>
        <begin position="140"/>
        <end position="218"/>
    </location>
</feature>
<dbReference type="PROSITE" id="PS51257">
    <property type="entry name" value="PROKAR_LIPOPROTEIN"/>
    <property type="match status" value="1"/>
</dbReference>
<proteinExistence type="predicted"/>
<evidence type="ECO:0000259" key="2">
    <source>
        <dbReference type="SMART" id="SM00228"/>
    </source>
</evidence>
<dbReference type="InterPro" id="IPR001478">
    <property type="entry name" value="PDZ"/>
</dbReference>
<comment type="caution">
    <text evidence="3">The sequence shown here is derived from an EMBL/GenBank/DDBJ whole genome shotgun (WGS) entry which is preliminary data.</text>
</comment>
<evidence type="ECO:0000256" key="1">
    <source>
        <dbReference type="SAM" id="MobiDB-lite"/>
    </source>
</evidence>
<reference evidence="3" key="1">
    <citation type="submission" date="2023-02" db="EMBL/GenBank/DDBJ databases">
        <title>Tahibacter soli sp. nov. isolated from soil.</title>
        <authorList>
            <person name="Baek J.H."/>
            <person name="Lee J.K."/>
            <person name="Choi D.G."/>
            <person name="Jeon C.O."/>
        </authorList>
    </citation>
    <scope>NUCLEOTIDE SEQUENCE</scope>
    <source>
        <strain evidence="3">BL</strain>
    </source>
</reference>
<dbReference type="RefSeq" id="WP_263543871.1">
    <property type="nucleotide sequence ID" value="NZ_JAOVZO020000008.1"/>
</dbReference>
<evidence type="ECO:0000313" key="4">
    <source>
        <dbReference type="Proteomes" id="UP001139971"/>
    </source>
</evidence>
<sequence>MNYRLFFLTACTALAGCATTTRTVYDEPREEDRPVVAATDRYEPVPGRGPDVIDPLRAAAPPDQPEISAGKSPAADLDQLTPQSYVLVGNSRHARDDDDARRWIFDQGRAVGADKIRLYAPIDPASADALAAAYFVHVRLVFGASFRDLNAAERAAYPAGGVRLGDIVGASPASRANLRTGDLVTALDGRTVADRAAFQAMLKDKMGRTVALTVVRNGETIERKVQLGRTFAAQ</sequence>